<keyword evidence="6" id="KW-0732">Signal</keyword>
<evidence type="ECO:0000256" key="6">
    <source>
        <dbReference type="SAM" id="SignalP"/>
    </source>
</evidence>
<protein>
    <submittedName>
        <fullName evidence="7">YhhN-like protein</fullName>
    </submittedName>
</protein>
<dbReference type="KEGG" id="cuo:CUROG_01425"/>
<comment type="subcellular location">
    <subcellularLocation>
        <location evidence="1">Membrane</location>
        <topology evidence="1">Multi-pass membrane protein</topology>
    </subcellularLocation>
</comment>
<dbReference type="AlphaFoldDB" id="A0A5J6Z7S3"/>
<feature type="chain" id="PRO_5023925485" evidence="6">
    <location>
        <begin position="29"/>
        <end position="258"/>
    </location>
</feature>
<dbReference type="RefSeq" id="WP_161595708.1">
    <property type="nucleotide sequence ID" value="NZ_CP045032.1"/>
</dbReference>
<dbReference type="PROSITE" id="PS51318">
    <property type="entry name" value="TAT"/>
    <property type="match status" value="1"/>
</dbReference>
<evidence type="ECO:0000256" key="4">
    <source>
        <dbReference type="ARBA" id="ARBA00022989"/>
    </source>
</evidence>
<keyword evidence="3" id="KW-0812">Transmembrane</keyword>
<accession>A0A5J6Z7S3</accession>
<proteinExistence type="inferred from homology"/>
<organism evidence="7 8">
    <name type="scientific">Corynebacterium urogenitale</name>
    <dbReference type="NCBI Taxonomy" id="2487892"/>
    <lineage>
        <taxon>Bacteria</taxon>
        <taxon>Bacillati</taxon>
        <taxon>Actinomycetota</taxon>
        <taxon>Actinomycetes</taxon>
        <taxon>Mycobacteriales</taxon>
        <taxon>Corynebacteriaceae</taxon>
        <taxon>Corynebacterium</taxon>
    </lineage>
</organism>
<dbReference type="InterPro" id="IPR006311">
    <property type="entry name" value="TAT_signal"/>
</dbReference>
<comment type="similarity">
    <text evidence="2">Belongs to the TMEM86 family.</text>
</comment>
<dbReference type="Proteomes" id="UP000326711">
    <property type="component" value="Chromosome"/>
</dbReference>
<keyword evidence="8" id="KW-1185">Reference proteome</keyword>
<evidence type="ECO:0000313" key="7">
    <source>
        <dbReference type="EMBL" id="QFQ01685.1"/>
    </source>
</evidence>
<reference evidence="8" key="1">
    <citation type="submission" date="2019-10" db="EMBL/GenBank/DDBJ databases">
        <title>Complete genome sequence of Corynebacterium urogenitalis DSM 108747, isolated from the genital tract of a cow.</title>
        <authorList>
            <person name="Ruckert C."/>
            <person name="Ballas P."/>
            <person name="Wagener K."/>
            <person name="Drillich M."/>
            <person name="Kaempfer P."/>
            <person name="Busse H.-J."/>
            <person name="Ehling-Schulz M."/>
        </authorList>
    </citation>
    <scope>NUCLEOTIDE SEQUENCE [LARGE SCALE GENOMIC DNA]</scope>
    <source>
        <strain evidence="8">LMM 1652</strain>
    </source>
</reference>
<evidence type="ECO:0000256" key="1">
    <source>
        <dbReference type="ARBA" id="ARBA00004141"/>
    </source>
</evidence>
<feature type="signal peptide" evidence="6">
    <location>
        <begin position="1"/>
        <end position="28"/>
    </location>
</feature>
<evidence type="ECO:0000313" key="8">
    <source>
        <dbReference type="Proteomes" id="UP000326711"/>
    </source>
</evidence>
<dbReference type="EMBL" id="CP045032">
    <property type="protein sequence ID" value="QFQ01685.1"/>
    <property type="molecule type" value="Genomic_DNA"/>
</dbReference>
<dbReference type="Pfam" id="PF07947">
    <property type="entry name" value="YhhN"/>
    <property type="match status" value="1"/>
</dbReference>
<name>A0A5J6Z7S3_9CORY</name>
<gene>
    <name evidence="7" type="ORF">CUROG_01425</name>
</gene>
<keyword evidence="4" id="KW-1133">Transmembrane helix</keyword>
<dbReference type="InterPro" id="IPR012506">
    <property type="entry name" value="TMEM86B-like"/>
</dbReference>
<dbReference type="GO" id="GO:0016020">
    <property type="term" value="C:membrane"/>
    <property type="evidence" value="ECO:0007669"/>
    <property type="project" value="UniProtKB-SubCell"/>
</dbReference>
<keyword evidence="5" id="KW-0472">Membrane</keyword>
<evidence type="ECO:0000256" key="2">
    <source>
        <dbReference type="ARBA" id="ARBA00007375"/>
    </source>
</evidence>
<sequence precursor="true">MPKTRPFFGRRGTLRTVYLAAAATSAVAAALPHDATTRLVKPTLMPLLAASSDLFATRRSRAGVVDTPRGAAGNSTPGDSETIAAKNPVDTALLLGGLAFGCLGDVILMGKDSRSDDLSVRASNLNKGAAAFAVNQFAYHALLTKQGTRPVKKHIALRIPAVLGGVLLASWKNKGALPAAAGYGTALAATSVLAEDHSPQAALGGNLFVASDGLILARLTMLKNMSRPDALVDGAVMATYVVAQMLLVDAIVQGMVGK</sequence>
<evidence type="ECO:0000256" key="5">
    <source>
        <dbReference type="ARBA" id="ARBA00023136"/>
    </source>
</evidence>
<evidence type="ECO:0000256" key="3">
    <source>
        <dbReference type="ARBA" id="ARBA00022692"/>
    </source>
</evidence>